<protein>
    <recommendedName>
        <fullName evidence="5">Secreted protein</fullName>
    </recommendedName>
</protein>
<accession>A0AAW0JMJ5</accession>
<name>A0AAW0JMJ5_QUESU</name>
<keyword evidence="2" id="KW-0732">Signal</keyword>
<keyword evidence="4" id="KW-1185">Reference proteome</keyword>
<dbReference type="EMBL" id="PKMF04000522">
    <property type="protein sequence ID" value="KAK7827366.1"/>
    <property type="molecule type" value="Genomic_DNA"/>
</dbReference>
<evidence type="ECO:0008006" key="5">
    <source>
        <dbReference type="Google" id="ProtNLM"/>
    </source>
</evidence>
<gene>
    <name evidence="3" type="ORF">CFP56_031166</name>
</gene>
<dbReference type="AlphaFoldDB" id="A0AAW0JMJ5"/>
<feature type="signal peptide" evidence="2">
    <location>
        <begin position="1"/>
        <end position="23"/>
    </location>
</feature>
<proteinExistence type="predicted"/>
<feature type="region of interest" description="Disordered" evidence="1">
    <location>
        <begin position="47"/>
        <end position="73"/>
    </location>
</feature>
<reference evidence="3 4" key="1">
    <citation type="journal article" date="2018" name="Sci. Data">
        <title>The draft genome sequence of cork oak.</title>
        <authorList>
            <person name="Ramos A.M."/>
            <person name="Usie A."/>
            <person name="Barbosa P."/>
            <person name="Barros P.M."/>
            <person name="Capote T."/>
            <person name="Chaves I."/>
            <person name="Simoes F."/>
            <person name="Abreu I."/>
            <person name="Carrasquinho I."/>
            <person name="Faro C."/>
            <person name="Guimaraes J.B."/>
            <person name="Mendonca D."/>
            <person name="Nobrega F."/>
            <person name="Rodrigues L."/>
            <person name="Saibo N.J.M."/>
            <person name="Varela M.C."/>
            <person name="Egas C."/>
            <person name="Matos J."/>
            <person name="Miguel C.M."/>
            <person name="Oliveira M.M."/>
            <person name="Ricardo C.P."/>
            <person name="Goncalves S."/>
        </authorList>
    </citation>
    <scope>NUCLEOTIDE SEQUENCE [LARGE SCALE GENOMIC DNA]</scope>
    <source>
        <strain evidence="4">cv. HL8</strain>
    </source>
</reference>
<comment type="caution">
    <text evidence="3">The sequence shown here is derived from an EMBL/GenBank/DDBJ whole genome shotgun (WGS) entry which is preliminary data.</text>
</comment>
<evidence type="ECO:0000313" key="3">
    <source>
        <dbReference type="EMBL" id="KAK7827366.1"/>
    </source>
</evidence>
<evidence type="ECO:0000256" key="1">
    <source>
        <dbReference type="SAM" id="MobiDB-lite"/>
    </source>
</evidence>
<evidence type="ECO:0000256" key="2">
    <source>
        <dbReference type="SAM" id="SignalP"/>
    </source>
</evidence>
<feature type="chain" id="PRO_5043373479" description="Secreted protein" evidence="2">
    <location>
        <begin position="24"/>
        <end position="91"/>
    </location>
</feature>
<evidence type="ECO:0000313" key="4">
    <source>
        <dbReference type="Proteomes" id="UP000237347"/>
    </source>
</evidence>
<organism evidence="3 4">
    <name type="scientific">Quercus suber</name>
    <name type="common">Cork oak</name>
    <dbReference type="NCBI Taxonomy" id="58331"/>
    <lineage>
        <taxon>Eukaryota</taxon>
        <taxon>Viridiplantae</taxon>
        <taxon>Streptophyta</taxon>
        <taxon>Embryophyta</taxon>
        <taxon>Tracheophyta</taxon>
        <taxon>Spermatophyta</taxon>
        <taxon>Magnoliopsida</taxon>
        <taxon>eudicotyledons</taxon>
        <taxon>Gunneridae</taxon>
        <taxon>Pentapetalae</taxon>
        <taxon>rosids</taxon>
        <taxon>fabids</taxon>
        <taxon>Fagales</taxon>
        <taxon>Fagaceae</taxon>
        <taxon>Quercus</taxon>
    </lineage>
</organism>
<sequence>MKQNTHRVLYLLVGLHLRAAILCDSVLLIPDRVSTADHQLVMAPKRAKRGKSKATFEPEVSTTGDVPYEDMHGDPTAVVAKDVEEHGICGK</sequence>
<dbReference type="Proteomes" id="UP000237347">
    <property type="component" value="Unassembled WGS sequence"/>
</dbReference>